<feature type="domain" description="TonB C-terminal" evidence="2">
    <location>
        <begin position="153"/>
        <end position="245"/>
    </location>
</feature>
<proteinExistence type="predicted"/>
<reference evidence="4" key="1">
    <citation type="submission" date="2016-10" db="EMBL/GenBank/DDBJ databases">
        <authorList>
            <person name="Varghese N."/>
            <person name="Submissions S."/>
        </authorList>
    </citation>
    <scope>NUCLEOTIDE SEQUENCE [LARGE SCALE GENOMIC DNA]</scope>
    <source>
        <strain evidence="4">DSM 25730</strain>
    </source>
</reference>
<organism evidence="3 4">
    <name type="scientific">Algibacter pectinivorans</name>
    <dbReference type="NCBI Taxonomy" id="870482"/>
    <lineage>
        <taxon>Bacteria</taxon>
        <taxon>Pseudomonadati</taxon>
        <taxon>Bacteroidota</taxon>
        <taxon>Flavobacteriia</taxon>
        <taxon>Flavobacteriales</taxon>
        <taxon>Flavobacteriaceae</taxon>
        <taxon>Algibacter</taxon>
    </lineage>
</organism>
<dbReference type="Pfam" id="PF03544">
    <property type="entry name" value="TonB_C"/>
    <property type="match status" value="1"/>
</dbReference>
<dbReference type="GO" id="GO:0031992">
    <property type="term" value="F:energy transducer activity"/>
    <property type="evidence" value="ECO:0007669"/>
    <property type="project" value="TreeGrafter"/>
</dbReference>
<keyword evidence="1" id="KW-0812">Transmembrane</keyword>
<dbReference type="Gene3D" id="3.30.1150.10">
    <property type="match status" value="1"/>
</dbReference>
<evidence type="ECO:0000313" key="4">
    <source>
        <dbReference type="Proteomes" id="UP000199439"/>
    </source>
</evidence>
<dbReference type="Proteomes" id="UP000199439">
    <property type="component" value="Unassembled WGS sequence"/>
</dbReference>
<dbReference type="RefSeq" id="WP_092852894.1">
    <property type="nucleotide sequence ID" value="NZ_FOMI01000009.1"/>
</dbReference>
<sequence length="245" mass="27133">MEAKKNPNLDIGRNSSIYFAIGLNLMLFLSWQALEYRTYDKAESNIDIVEMEDVVEEDIPIVSMNTSPPPPPPPPAAISESVEIVDDAIEIEETVIESTEIDQSDAIEERIVSVGDVVVEEIEEDVQVAFAVIEDVPVFPGCEGLSKQATKDCFQKKMLEHVTSNFIYPQAALDLGIQGRVSVIFVIDKTGYITGIRSRGPDKILQKEAERIIGKLPKMEPGKQRGKPVKVAYAVPIFFKYDSGS</sequence>
<dbReference type="SUPFAM" id="SSF74653">
    <property type="entry name" value="TolA/TonB C-terminal domain"/>
    <property type="match status" value="1"/>
</dbReference>
<protein>
    <submittedName>
        <fullName evidence="3">Protein TonB</fullName>
    </submittedName>
</protein>
<keyword evidence="1" id="KW-1133">Transmembrane helix</keyword>
<feature type="transmembrane region" description="Helical" evidence="1">
    <location>
        <begin position="16"/>
        <end position="34"/>
    </location>
</feature>
<name>A0A1I1RAR0_9FLAO</name>
<dbReference type="InterPro" id="IPR051045">
    <property type="entry name" value="TonB-dependent_transducer"/>
</dbReference>
<evidence type="ECO:0000256" key="1">
    <source>
        <dbReference type="SAM" id="Phobius"/>
    </source>
</evidence>
<dbReference type="PANTHER" id="PTHR33446">
    <property type="entry name" value="PROTEIN TONB-RELATED"/>
    <property type="match status" value="1"/>
</dbReference>
<keyword evidence="1" id="KW-0472">Membrane</keyword>
<dbReference type="PANTHER" id="PTHR33446:SF2">
    <property type="entry name" value="PROTEIN TONB"/>
    <property type="match status" value="1"/>
</dbReference>
<dbReference type="PROSITE" id="PS52015">
    <property type="entry name" value="TONB_CTD"/>
    <property type="match status" value="1"/>
</dbReference>
<dbReference type="GO" id="GO:0055085">
    <property type="term" value="P:transmembrane transport"/>
    <property type="evidence" value="ECO:0007669"/>
    <property type="project" value="InterPro"/>
</dbReference>
<accession>A0A1I1RAR0</accession>
<gene>
    <name evidence="3" type="ORF">SAMN04487987_10976</name>
</gene>
<dbReference type="EMBL" id="FOMI01000009">
    <property type="protein sequence ID" value="SFD31441.1"/>
    <property type="molecule type" value="Genomic_DNA"/>
</dbReference>
<dbReference type="InterPro" id="IPR037682">
    <property type="entry name" value="TonB_C"/>
</dbReference>
<evidence type="ECO:0000313" key="3">
    <source>
        <dbReference type="EMBL" id="SFD31441.1"/>
    </source>
</evidence>
<dbReference type="OrthoDB" id="1522859at2"/>
<dbReference type="GO" id="GO:0098797">
    <property type="term" value="C:plasma membrane protein complex"/>
    <property type="evidence" value="ECO:0007669"/>
    <property type="project" value="TreeGrafter"/>
</dbReference>
<evidence type="ECO:0000259" key="2">
    <source>
        <dbReference type="PROSITE" id="PS52015"/>
    </source>
</evidence>
<dbReference type="STRING" id="870482.SAMN04487987_10976"/>
<dbReference type="AlphaFoldDB" id="A0A1I1RAR0"/>
<keyword evidence="4" id="KW-1185">Reference proteome</keyword>